<dbReference type="Proteomes" id="UP000325576">
    <property type="component" value="Unassembled WGS sequence"/>
</dbReference>
<name>A0A5N5E6A3_RHOER</name>
<dbReference type="InterPro" id="IPR036177">
    <property type="entry name" value="Peptidase_M55_sf"/>
</dbReference>
<dbReference type="EMBL" id="MRBO01000278">
    <property type="protein sequence ID" value="KAB2585826.1"/>
    <property type="molecule type" value="Genomic_DNA"/>
</dbReference>
<keyword evidence="1" id="KW-0378">Hydrolase</keyword>
<reference evidence="1 2" key="1">
    <citation type="journal article" date="2017" name="Poromechanics V (2013)">
        <title>Genomic Characterization of the Arsenic-Tolerant Actinobacterium, &lt;i&gt;Rhodococcus erythropolis&lt;/i&gt; S43.</title>
        <authorList>
            <person name="Retamal-Morales G."/>
            <person name="Mehnert M."/>
            <person name="Schwabe R."/>
            <person name="Tischler D."/>
            <person name="Schloemann M."/>
            <person name="Levican G.J."/>
        </authorList>
    </citation>
    <scope>NUCLEOTIDE SEQUENCE [LARGE SCALE GENOMIC DNA]</scope>
    <source>
        <strain evidence="1 2">S43</strain>
    </source>
</reference>
<gene>
    <name evidence="1" type="ORF">BS297_08395</name>
</gene>
<dbReference type="AlphaFoldDB" id="A0A5N5E6A3"/>
<comment type="caution">
    <text evidence="1">The sequence shown here is derived from an EMBL/GenBank/DDBJ whole genome shotgun (WGS) entry which is preliminary data.</text>
</comment>
<protein>
    <submittedName>
        <fullName evidence="1">Aminopeptidase</fullName>
    </submittedName>
</protein>
<dbReference type="SUPFAM" id="SSF63992">
    <property type="entry name" value="Dipeptide transport protein"/>
    <property type="match status" value="1"/>
</dbReference>
<accession>A0A5N5E6A3</accession>
<sequence length="153" mass="15939">KSVSETDVNTLYAATQGVPVGLVTGDDIICGLVDAASPTTETVEVKKAHGWSATNSLPPSLACEQIRAGAERAVRKADTLKPVELRDEWTLEIVHPTTTGAELAEAVPGSRRISDRTISHTLGSVDDILGLITVNARLAAAGVSTIVAVANRT</sequence>
<proteinExistence type="predicted"/>
<dbReference type="Pfam" id="PF04951">
    <property type="entry name" value="Peptidase_M55"/>
    <property type="match status" value="1"/>
</dbReference>
<evidence type="ECO:0000313" key="2">
    <source>
        <dbReference type="Proteomes" id="UP000325576"/>
    </source>
</evidence>
<dbReference type="InterPro" id="IPR007035">
    <property type="entry name" value="Peptidase_M55"/>
</dbReference>
<evidence type="ECO:0000313" key="1">
    <source>
        <dbReference type="EMBL" id="KAB2585826.1"/>
    </source>
</evidence>
<organism evidence="1 2">
    <name type="scientific">Rhodococcus erythropolis</name>
    <name type="common">Arthrobacter picolinophilus</name>
    <dbReference type="NCBI Taxonomy" id="1833"/>
    <lineage>
        <taxon>Bacteria</taxon>
        <taxon>Bacillati</taxon>
        <taxon>Actinomycetota</taxon>
        <taxon>Actinomycetes</taxon>
        <taxon>Mycobacteriales</taxon>
        <taxon>Nocardiaceae</taxon>
        <taxon>Rhodococcus</taxon>
        <taxon>Rhodococcus erythropolis group</taxon>
    </lineage>
</organism>
<keyword evidence="1" id="KW-0031">Aminopeptidase</keyword>
<dbReference type="Gene3D" id="3.40.50.10780">
    <property type="entry name" value="Dipeptide transport protein"/>
    <property type="match status" value="1"/>
</dbReference>
<keyword evidence="1" id="KW-0645">Protease</keyword>
<dbReference type="InterPro" id="IPR027476">
    <property type="entry name" value="DppA_N"/>
</dbReference>
<dbReference type="GO" id="GO:0004177">
    <property type="term" value="F:aminopeptidase activity"/>
    <property type="evidence" value="ECO:0007669"/>
    <property type="project" value="UniProtKB-KW"/>
</dbReference>
<feature type="non-terminal residue" evidence="1">
    <location>
        <position position="1"/>
    </location>
</feature>